<dbReference type="Pfam" id="PF11209">
    <property type="entry name" value="LmeA"/>
    <property type="match status" value="1"/>
</dbReference>
<keyword evidence="2" id="KW-1185">Reference proteome</keyword>
<evidence type="ECO:0000313" key="2">
    <source>
        <dbReference type="Proteomes" id="UP000316331"/>
    </source>
</evidence>
<evidence type="ECO:0000313" key="1">
    <source>
        <dbReference type="EMBL" id="TQM28967.1"/>
    </source>
</evidence>
<dbReference type="OrthoDB" id="3215846at2"/>
<reference evidence="1 2" key="1">
    <citation type="submission" date="2019-06" db="EMBL/GenBank/DDBJ databases">
        <title>Sequencing the genomes of 1000 actinobacteria strains.</title>
        <authorList>
            <person name="Klenk H.-P."/>
        </authorList>
    </citation>
    <scope>NUCLEOTIDE SEQUENCE [LARGE SCALE GENOMIC DNA]</scope>
    <source>
        <strain evidence="1 2">DSM 103495</strain>
    </source>
</reference>
<comment type="caution">
    <text evidence="1">The sequence shown here is derived from an EMBL/GenBank/DDBJ whole genome shotgun (WGS) entry which is preliminary data.</text>
</comment>
<dbReference type="AlphaFoldDB" id="A0A543F588"/>
<accession>A0A543F588</accession>
<protein>
    <submittedName>
        <fullName evidence="1">DUF2993 family protein</fullName>
    </submittedName>
</protein>
<gene>
    <name evidence="1" type="ORF">FB390_0552</name>
</gene>
<dbReference type="RefSeq" id="WP_141807518.1">
    <property type="nucleotide sequence ID" value="NZ_VFPG01000001.1"/>
</dbReference>
<name>A0A543F588_9NOCA</name>
<proteinExistence type="predicted"/>
<dbReference type="Proteomes" id="UP000316331">
    <property type="component" value="Unassembled WGS sequence"/>
</dbReference>
<sequence length="270" mass="28496">MRKLIIGLLCLAGLAVVVDFGAAAYSEYRVSRTLREGADLSADPEVTIHGFPFLGQAIDGRYQNMVIRAAVVRPDIPGEISVDATLTGVRVSMSDLADGNVRKVPVEKVQAAMRIEPVELGRLFNIPDLQVHSRPADKSDGTGGSGGTGMTTEGALVLTGTLPGSTAQPGKSGAQNGDKVAVQAELTLDGDQVKIVATGFYRSSDTDLTTTAVVPEADRPAVLARFTRTIDTKDLPFGVRPTKVFALGGQILVEGKGENVTIDLDRLQRP</sequence>
<organism evidence="1 2">
    <name type="scientific">Nocardia bhagyanarayanae</name>
    <dbReference type="NCBI Taxonomy" id="1215925"/>
    <lineage>
        <taxon>Bacteria</taxon>
        <taxon>Bacillati</taxon>
        <taxon>Actinomycetota</taxon>
        <taxon>Actinomycetes</taxon>
        <taxon>Mycobacteriales</taxon>
        <taxon>Nocardiaceae</taxon>
        <taxon>Nocardia</taxon>
    </lineage>
</organism>
<dbReference type="EMBL" id="VFPG01000001">
    <property type="protein sequence ID" value="TQM28967.1"/>
    <property type="molecule type" value="Genomic_DNA"/>
</dbReference>
<dbReference type="InterPro" id="IPR021373">
    <property type="entry name" value="DUF2993"/>
</dbReference>